<keyword evidence="1" id="KW-1133">Transmembrane helix</keyword>
<organism evidence="2 3">
    <name type="scientific">Candidatus Tagabacteria bacterium RIFCSPLOWO2_01_FULL_42_9</name>
    <dbReference type="NCBI Taxonomy" id="1802296"/>
    <lineage>
        <taxon>Bacteria</taxon>
        <taxon>Candidatus Tagaibacteriota</taxon>
    </lineage>
</organism>
<feature type="transmembrane region" description="Helical" evidence="1">
    <location>
        <begin position="59"/>
        <end position="80"/>
    </location>
</feature>
<keyword evidence="1" id="KW-0812">Transmembrane</keyword>
<accession>A0A1G2LXN9</accession>
<gene>
    <name evidence="2" type="ORF">A3A10_02205</name>
</gene>
<dbReference type="EMBL" id="MHRA01000016">
    <property type="protein sequence ID" value="OHA15632.1"/>
    <property type="molecule type" value="Genomic_DNA"/>
</dbReference>
<name>A0A1G2LXN9_9BACT</name>
<comment type="caution">
    <text evidence="2">The sequence shown here is derived from an EMBL/GenBank/DDBJ whole genome shotgun (WGS) entry which is preliminary data.</text>
</comment>
<keyword evidence="1" id="KW-0472">Membrane</keyword>
<reference evidence="2 3" key="1">
    <citation type="journal article" date="2016" name="Nat. Commun.">
        <title>Thousands of microbial genomes shed light on interconnected biogeochemical processes in an aquifer system.</title>
        <authorList>
            <person name="Anantharaman K."/>
            <person name="Brown C.T."/>
            <person name="Hug L.A."/>
            <person name="Sharon I."/>
            <person name="Castelle C.J."/>
            <person name="Probst A.J."/>
            <person name="Thomas B.C."/>
            <person name="Singh A."/>
            <person name="Wilkins M.J."/>
            <person name="Karaoz U."/>
            <person name="Brodie E.L."/>
            <person name="Williams K.H."/>
            <person name="Hubbard S.S."/>
            <person name="Banfield J.F."/>
        </authorList>
    </citation>
    <scope>NUCLEOTIDE SEQUENCE [LARGE SCALE GENOMIC DNA]</scope>
</reference>
<evidence type="ECO:0000313" key="2">
    <source>
        <dbReference type="EMBL" id="OHA15632.1"/>
    </source>
</evidence>
<evidence type="ECO:0000313" key="3">
    <source>
        <dbReference type="Proteomes" id="UP000178116"/>
    </source>
</evidence>
<sequence length="124" mass="14345">MTYLIQKIAETLKYLEKAIPVIICRLFNAVSGLLEFSLFLRLLLKFVGASSRAPVVDLIYRYTDILVFPFVPIFSDIRLLDRIIETSAISAIIGYGILIFIIFKLWDLFKPPYCRPPNPPPRYF</sequence>
<evidence type="ECO:0008006" key="4">
    <source>
        <dbReference type="Google" id="ProtNLM"/>
    </source>
</evidence>
<dbReference type="AlphaFoldDB" id="A0A1G2LXN9"/>
<evidence type="ECO:0000256" key="1">
    <source>
        <dbReference type="SAM" id="Phobius"/>
    </source>
</evidence>
<dbReference type="Proteomes" id="UP000178116">
    <property type="component" value="Unassembled WGS sequence"/>
</dbReference>
<feature type="transmembrane region" description="Helical" evidence="1">
    <location>
        <begin position="87"/>
        <end position="106"/>
    </location>
</feature>
<protein>
    <recommendedName>
        <fullName evidence="4">YggT family protein</fullName>
    </recommendedName>
</protein>
<proteinExistence type="predicted"/>
<feature type="transmembrane region" description="Helical" evidence="1">
    <location>
        <begin position="21"/>
        <end position="39"/>
    </location>
</feature>